<dbReference type="GO" id="GO:0006351">
    <property type="term" value="P:DNA-templated transcription"/>
    <property type="evidence" value="ECO:0007669"/>
    <property type="project" value="InterPro"/>
</dbReference>
<accession>A0AA39LCT9</accession>
<dbReference type="Pfam" id="PF04082">
    <property type="entry name" value="Fungal_trans"/>
    <property type="match status" value="1"/>
</dbReference>
<keyword evidence="1" id="KW-0479">Metal-binding</keyword>
<evidence type="ECO:0000313" key="6">
    <source>
        <dbReference type="Proteomes" id="UP001175261"/>
    </source>
</evidence>
<dbReference type="GO" id="GO:0008270">
    <property type="term" value="F:zinc ion binding"/>
    <property type="evidence" value="ECO:0007669"/>
    <property type="project" value="InterPro"/>
</dbReference>
<dbReference type="EMBL" id="JAPDFR010000001">
    <property type="protein sequence ID" value="KAK0392269.1"/>
    <property type="molecule type" value="Genomic_DNA"/>
</dbReference>
<dbReference type="PANTHER" id="PTHR31668">
    <property type="entry name" value="GLUCOSE TRANSPORT TRANSCRIPTION REGULATOR RGT1-RELATED-RELATED"/>
    <property type="match status" value="1"/>
</dbReference>
<dbReference type="InterPro" id="IPR007219">
    <property type="entry name" value="XnlR_reg_dom"/>
</dbReference>
<dbReference type="InterPro" id="IPR036864">
    <property type="entry name" value="Zn2-C6_fun-type_DNA-bd_sf"/>
</dbReference>
<feature type="region of interest" description="Disordered" evidence="3">
    <location>
        <begin position="131"/>
        <end position="161"/>
    </location>
</feature>
<evidence type="ECO:0000256" key="2">
    <source>
        <dbReference type="ARBA" id="ARBA00023242"/>
    </source>
</evidence>
<reference evidence="5" key="1">
    <citation type="submission" date="2022-10" db="EMBL/GenBank/DDBJ databases">
        <title>Determination and structural analysis of whole genome sequence of Sarocladium strictum F4-1.</title>
        <authorList>
            <person name="Hu L."/>
            <person name="Jiang Y."/>
        </authorList>
    </citation>
    <scope>NUCLEOTIDE SEQUENCE</scope>
    <source>
        <strain evidence="5">F4-1</strain>
    </source>
</reference>
<proteinExistence type="predicted"/>
<keyword evidence="6" id="KW-1185">Reference proteome</keyword>
<evidence type="ECO:0000256" key="3">
    <source>
        <dbReference type="SAM" id="MobiDB-lite"/>
    </source>
</evidence>
<evidence type="ECO:0000256" key="1">
    <source>
        <dbReference type="ARBA" id="ARBA00022723"/>
    </source>
</evidence>
<dbReference type="GO" id="GO:0001080">
    <property type="term" value="P:nitrogen catabolite activation of transcription from RNA polymerase II promoter"/>
    <property type="evidence" value="ECO:0007669"/>
    <property type="project" value="TreeGrafter"/>
</dbReference>
<dbReference type="InterPro" id="IPR050797">
    <property type="entry name" value="Carb_Metab_Trans_Reg"/>
</dbReference>
<feature type="compositionally biased region" description="Pro residues" evidence="3">
    <location>
        <begin position="141"/>
        <end position="153"/>
    </location>
</feature>
<dbReference type="SUPFAM" id="SSF57701">
    <property type="entry name" value="Zn2/Cys6 DNA-binding domain"/>
    <property type="match status" value="1"/>
</dbReference>
<dbReference type="Proteomes" id="UP001175261">
    <property type="component" value="Unassembled WGS sequence"/>
</dbReference>
<dbReference type="GO" id="GO:0003677">
    <property type="term" value="F:DNA binding"/>
    <property type="evidence" value="ECO:0007669"/>
    <property type="project" value="InterPro"/>
</dbReference>
<evidence type="ECO:0000313" key="5">
    <source>
        <dbReference type="EMBL" id="KAK0392269.1"/>
    </source>
</evidence>
<dbReference type="SMART" id="SM00066">
    <property type="entry name" value="GAL4"/>
    <property type="match status" value="1"/>
</dbReference>
<feature type="region of interest" description="Disordered" evidence="3">
    <location>
        <begin position="45"/>
        <end position="75"/>
    </location>
</feature>
<dbReference type="GO" id="GO:0005634">
    <property type="term" value="C:nucleus"/>
    <property type="evidence" value="ECO:0007669"/>
    <property type="project" value="TreeGrafter"/>
</dbReference>
<dbReference type="AlphaFoldDB" id="A0AA39LCT9"/>
<dbReference type="Gene3D" id="4.10.240.10">
    <property type="entry name" value="Zn(2)-C6 fungal-type DNA-binding domain"/>
    <property type="match status" value="1"/>
</dbReference>
<dbReference type="InterPro" id="IPR001138">
    <property type="entry name" value="Zn2Cys6_DnaBD"/>
</dbReference>
<dbReference type="SMART" id="SM00906">
    <property type="entry name" value="Fungal_trans"/>
    <property type="match status" value="1"/>
</dbReference>
<dbReference type="CDD" id="cd12148">
    <property type="entry name" value="fungal_TF_MHR"/>
    <property type="match status" value="1"/>
</dbReference>
<name>A0AA39LCT9_SARSR</name>
<gene>
    <name evidence="5" type="ORF">NLU13_1765</name>
</gene>
<sequence>MRKYMSKRQRPCDHCRSRKTACRIDHAPPCRACALSGKECTFLQEAPPRKRPEGQDSIASDMTTARGTQSPEDAGLDSETAYVDLFSNQLHGHEDGVQQMLYHGSDGLGAGLNMDMDVSGYPFMPNMSPFGSQEAHMSVPNPEPEPGPGPGPGPVATGDSPLQTIDQMEDGSPQVIGLSSDMDPFLLHRYNADESGFFHFKQLSIQSVQSQPYPVQFLTSKPALVAKTREDAADGALPDAQLRMELEAVVSASTGRRLLSLFHAYIEPQYPIFSTEAAPDPGSSPVHLLAAAYAVAFPFSIYDDQLCIDLAYDTPPFAALSRLINLSLRPDLHSPTISEAQTLVLMLIRPFANPLVAEAPYKGSLMGSLAAVAITLGLHLDASSWNIPSWQVALRKRLSFVIYCLDKWIAASLGRPRQLRDDDWVVTSLDTSDRYGTDLTDEEWDHLLFTSRITAILDSALSRLFSLRASQEIARDSTYAPPIVESLLQSFSNVAGTLPQSHGTLDTVSHLSYHYVRLLIVRSISRPPIASQAGQQLHAGDNNALGGNTTGILRSITCDFVDFIRRIKTDATPVFWPPWCPTVISTLCFTLLSAVVTSQSQQEAAEWLSLLQTTRRELRLKATTLSVLRLGLLRIDAIFWRGLENVLCLEPHVKTAVQESLAR</sequence>
<feature type="compositionally biased region" description="Polar residues" evidence="3">
    <location>
        <begin position="57"/>
        <end position="71"/>
    </location>
</feature>
<dbReference type="PROSITE" id="PS50048">
    <property type="entry name" value="ZN2_CY6_FUNGAL_2"/>
    <property type="match status" value="1"/>
</dbReference>
<evidence type="ECO:0000259" key="4">
    <source>
        <dbReference type="PROSITE" id="PS50048"/>
    </source>
</evidence>
<dbReference type="CDD" id="cd00067">
    <property type="entry name" value="GAL4"/>
    <property type="match status" value="1"/>
</dbReference>
<feature type="domain" description="Zn(2)-C6 fungal-type" evidence="4">
    <location>
        <begin position="11"/>
        <end position="42"/>
    </location>
</feature>
<dbReference type="Pfam" id="PF00172">
    <property type="entry name" value="Zn_clus"/>
    <property type="match status" value="1"/>
</dbReference>
<keyword evidence="2" id="KW-0539">Nucleus</keyword>
<dbReference type="PROSITE" id="PS00463">
    <property type="entry name" value="ZN2_CY6_FUNGAL_1"/>
    <property type="match status" value="1"/>
</dbReference>
<protein>
    <recommendedName>
        <fullName evidence="4">Zn(2)-C6 fungal-type domain-containing protein</fullName>
    </recommendedName>
</protein>
<dbReference type="GO" id="GO:0000981">
    <property type="term" value="F:DNA-binding transcription factor activity, RNA polymerase II-specific"/>
    <property type="evidence" value="ECO:0007669"/>
    <property type="project" value="InterPro"/>
</dbReference>
<organism evidence="5 6">
    <name type="scientific">Sarocladium strictum</name>
    <name type="common">Black bundle disease fungus</name>
    <name type="synonym">Acremonium strictum</name>
    <dbReference type="NCBI Taxonomy" id="5046"/>
    <lineage>
        <taxon>Eukaryota</taxon>
        <taxon>Fungi</taxon>
        <taxon>Dikarya</taxon>
        <taxon>Ascomycota</taxon>
        <taxon>Pezizomycotina</taxon>
        <taxon>Sordariomycetes</taxon>
        <taxon>Hypocreomycetidae</taxon>
        <taxon>Hypocreales</taxon>
        <taxon>Sarocladiaceae</taxon>
        <taxon>Sarocladium</taxon>
    </lineage>
</organism>
<comment type="caution">
    <text evidence="5">The sequence shown here is derived from an EMBL/GenBank/DDBJ whole genome shotgun (WGS) entry which is preliminary data.</text>
</comment>
<dbReference type="PANTHER" id="PTHR31668:SF4">
    <property type="entry name" value="TRANSCRIPTIONAL ACTIVATOR PROTEIN DAL81"/>
    <property type="match status" value="1"/>
</dbReference>